<dbReference type="AlphaFoldDB" id="A0A9P5L9W0"/>
<feature type="compositionally biased region" description="Basic and acidic residues" evidence="1">
    <location>
        <begin position="1"/>
        <end position="20"/>
    </location>
</feature>
<evidence type="ECO:0000313" key="3">
    <source>
        <dbReference type="Proteomes" id="UP000722485"/>
    </source>
</evidence>
<gene>
    <name evidence="2" type="ORF">G7Z17_g11818</name>
</gene>
<feature type="compositionally biased region" description="Low complexity" evidence="1">
    <location>
        <begin position="83"/>
        <end position="93"/>
    </location>
</feature>
<feature type="compositionally biased region" description="Basic residues" evidence="1">
    <location>
        <begin position="116"/>
        <end position="130"/>
    </location>
</feature>
<keyword evidence="3" id="KW-1185">Reference proteome</keyword>
<evidence type="ECO:0000256" key="1">
    <source>
        <dbReference type="SAM" id="MobiDB-lite"/>
    </source>
</evidence>
<name>A0A9P5L9W0_9HYPO</name>
<accession>A0A9P5L9W0</accession>
<proteinExistence type="predicted"/>
<organism evidence="2 3">
    <name type="scientific">Cylindrodendrum hubeiense</name>
    <dbReference type="NCBI Taxonomy" id="595255"/>
    <lineage>
        <taxon>Eukaryota</taxon>
        <taxon>Fungi</taxon>
        <taxon>Dikarya</taxon>
        <taxon>Ascomycota</taxon>
        <taxon>Pezizomycotina</taxon>
        <taxon>Sordariomycetes</taxon>
        <taxon>Hypocreomycetidae</taxon>
        <taxon>Hypocreales</taxon>
        <taxon>Nectriaceae</taxon>
        <taxon>Cylindrodendrum</taxon>
    </lineage>
</organism>
<feature type="compositionally biased region" description="Low complexity" evidence="1">
    <location>
        <begin position="46"/>
        <end position="55"/>
    </location>
</feature>
<dbReference type="EMBL" id="JAANBB010000474">
    <property type="protein sequence ID" value="KAF7542181.1"/>
    <property type="molecule type" value="Genomic_DNA"/>
</dbReference>
<feature type="region of interest" description="Disordered" evidence="1">
    <location>
        <begin position="1"/>
        <end position="136"/>
    </location>
</feature>
<reference evidence="2" key="1">
    <citation type="submission" date="2020-03" db="EMBL/GenBank/DDBJ databases">
        <title>Draft Genome Sequence of Cylindrodendrum hubeiense.</title>
        <authorList>
            <person name="Buettner E."/>
            <person name="Kellner H."/>
        </authorList>
    </citation>
    <scope>NUCLEOTIDE SEQUENCE</scope>
    <source>
        <strain evidence="2">IHI 201604</strain>
    </source>
</reference>
<sequence>MLVGREQQRPRAAERERSRDQLVQGGHLARTGASRCTHTPGALDGASPGAPSTPRRAPRRSPTSHDGTSTVLGGKFCTGLAETSSDPASAARARPGRPTRTHLVSPGLEAFSKAASRGRVRGIGSKRRREKATGMW</sequence>
<dbReference type="Proteomes" id="UP000722485">
    <property type="component" value="Unassembled WGS sequence"/>
</dbReference>
<evidence type="ECO:0000313" key="2">
    <source>
        <dbReference type="EMBL" id="KAF7542181.1"/>
    </source>
</evidence>
<comment type="caution">
    <text evidence="2">The sequence shown here is derived from an EMBL/GenBank/DDBJ whole genome shotgun (WGS) entry which is preliminary data.</text>
</comment>
<protein>
    <submittedName>
        <fullName evidence="2">Uncharacterized protein</fullName>
    </submittedName>
</protein>